<evidence type="ECO:0000313" key="1">
    <source>
        <dbReference type="EMBL" id="KAK9929093.1"/>
    </source>
</evidence>
<dbReference type="Proteomes" id="UP001457282">
    <property type="component" value="Unassembled WGS sequence"/>
</dbReference>
<keyword evidence="2" id="KW-1185">Reference proteome</keyword>
<accession>A0AAW1WWX6</accession>
<sequence length="197" mass="21429">MLLPLPRSIRTTLTAVPKAQAKSPDHGPMPSAAASLLRDPKPRHRRHCHCLDKAAPVVDAASSAPRPPICHEAQNRQPKSISSPCSFTAYLCRVAVTVAVALCYVVSHRTRSSSASLPSKIRVSKDQLKSDVKAQCSGRIIHVVPLPCSPHRRHQFKSPINVVCYLHLCRVAVTVVVPMPSSHTHDAVFLAPCPEIK</sequence>
<reference evidence="1 2" key="1">
    <citation type="journal article" date="2023" name="G3 (Bethesda)">
        <title>A chromosome-length genome assembly and annotation of blackberry (Rubus argutus, cv. 'Hillquist').</title>
        <authorList>
            <person name="Bruna T."/>
            <person name="Aryal R."/>
            <person name="Dudchenko O."/>
            <person name="Sargent D.J."/>
            <person name="Mead D."/>
            <person name="Buti M."/>
            <person name="Cavallini A."/>
            <person name="Hytonen T."/>
            <person name="Andres J."/>
            <person name="Pham M."/>
            <person name="Weisz D."/>
            <person name="Mascagni F."/>
            <person name="Usai G."/>
            <person name="Natali L."/>
            <person name="Bassil N."/>
            <person name="Fernandez G.E."/>
            <person name="Lomsadze A."/>
            <person name="Armour M."/>
            <person name="Olukolu B."/>
            <person name="Poorten T."/>
            <person name="Britton C."/>
            <person name="Davik J."/>
            <person name="Ashrafi H."/>
            <person name="Aiden E.L."/>
            <person name="Borodovsky M."/>
            <person name="Worthington M."/>
        </authorList>
    </citation>
    <scope>NUCLEOTIDE SEQUENCE [LARGE SCALE GENOMIC DNA]</scope>
    <source>
        <strain evidence="1">PI 553951</strain>
    </source>
</reference>
<comment type="caution">
    <text evidence="1">The sequence shown here is derived from an EMBL/GenBank/DDBJ whole genome shotgun (WGS) entry which is preliminary data.</text>
</comment>
<organism evidence="1 2">
    <name type="scientific">Rubus argutus</name>
    <name type="common">Southern blackberry</name>
    <dbReference type="NCBI Taxonomy" id="59490"/>
    <lineage>
        <taxon>Eukaryota</taxon>
        <taxon>Viridiplantae</taxon>
        <taxon>Streptophyta</taxon>
        <taxon>Embryophyta</taxon>
        <taxon>Tracheophyta</taxon>
        <taxon>Spermatophyta</taxon>
        <taxon>Magnoliopsida</taxon>
        <taxon>eudicotyledons</taxon>
        <taxon>Gunneridae</taxon>
        <taxon>Pentapetalae</taxon>
        <taxon>rosids</taxon>
        <taxon>fabids</taxon>
        <taxon>Rosales</taxon>
        <taxon>Rosaceae</taxon>
        <taxon>Rosoideae</taxon>
        <taxon>Rosoideae incertae sedis</taxon>
        <taxon>Rubus</taxon>
    </lineage>
</organism>
<dbReference type="AlphaFoldDB" id="A0AAW1WWX6"/>
<evidence type="ECO:0000313" key="2">
    <source>
        <dbReference type="Proteomes" id="UP001457282"/>
    </source>
</evidence>
<proteinExistence type="predicted"/>
<name>A0AAW1WWX6_RUBAR</name>
<gene>
    <name evidence="1" type="ORF">M0R45_026202</name>
</gene>
<dbReference type="EMBL" id="JBEDUW010000005">
    <property type="protein sequence ID" value="KAK9929093.1"/>
    <property type="molecule type" value="Genomic_DNA"/>
</dbReference>
<protein>
    <submittedName>
        <fullName evidence="1">Uncharacterized protein</fullName>
    </submittedName>
</protein>